<dbReference type="CDD" id="cd01639">
    <property type="entry name" value="IMPase"/>
    <property type="match status" value="1"/>
</dbReference>
<dbReference type="PANTHER" id="PTHR20854:SF4">
    <property type="entry name" value="INOSITOL-1-MONOPHOSPHATASE-RELATED"/>
    <property type="match status" value="1"/>
</dbReference>
<protein>
    <recommendedName>
        <fullName evidence="9">Inositol-1-monophosphatase</fullName>
        <ecNumber evidence="9">3.1.3.25</ecNumber>
    </recommendedName>
</protein>
<evidence type="ECO:0000256" key="9">
    <source>
        <dbReference type="RuleBase" id="RU364068"/>
    </source>
</evidence>
<evidence type="ECO:0000256" key="8">
    <source>
        <dbReference type="PIRSR" id="PIRSR600760-2"/>
    </source>
</evidence>
<feature type="binding site" evidence="8">
    <location>
        <position position="89"/>
    </location>
    <ligand>
        <name>Mg(2+)</name>
        <dbReference type="ChEBI" id="CHEBI:18420"/>
        <label>1</label>
        <note>catalytic</note>
    </ligand>
</feature>
<dbReference type="PROSITE" id="PS00630">
    <property type="entry name" value="IMP_2"/>
    <property type="match status" value="1"/>
</dbReference>
<dbReference type="EC" id="3.1.3.25" evidence="9"/>
<dbReference type="GO" id="GO:0031564">
    <property type="term" value="P:transcription antitermination"/>
    <property type="evidence" value="ECO:0007669"/>
    <property type="project" value="UniProtKB-KW"/>
</dbReference>
<dbReference type="InterPro" id="IPR020550">
    <property type="entry name" value="Inositol_monophosphatase_CS"/>
</dbReference>
<dbReference type="PANTHER" id="PTHR20854">
    <property type="entry name" value="INOSITOL MONOPHOSPHATASE"/>
    <property type="match status" value="1"/>
</dbReference>
<keyword evidence="11" id="KW-1185">Reference proteome</keyword>
<dbReference type="Proteomes" id="UP000294656">
    <property type="component" value="Unassembled WGS sequence"/>
</dbReference>
<organism evidence="10 11">
    <name type="scientific">Marinomonas balearica</name>
    <dbReference type="NCBI Taxonomy" id="491947"/>
    <lineage>
        <taxon>Bacteria</taxon>
        <taxon>Pseudomonadati</taxon>
        <taxon>Pseudomonadota</taxon>
        <taxon>Gammaproteobacteria</taxon>
        <taxon>Oceanospirillales</taxon>
        <taxon>Oceanospirillaceae</taxon>
        <taxon>Marinomonas</taxon>
    </lineage>
</organism>
<dbReference type="RefSeq" id="WP_133505072.1">
    <property type="nucleotide sequence ID" value="NZ_SNXC01000015.1"/>
</dbReference>
<feature type="binding site" evidence="8">
    <location>
        <position position="92"/>
    </location>
    <ligand>
        <name>Mg(2+)</name>
        <dbReference type="ChEBI" id="CHEBI:18420"/>
        <label>1</label>
        <note>catalytic</note>
    </ligand>
</feature>
<keyword evidence="7 8" id="KW-0460">Magnesium</keyword>
<keyword evidence="6" id="KW-0804">Transcription</keyword>
<name>A0A4R6M3Y9_9GAMM</name>
<comment type="caution">
    <text evidence="10">The sequence shown here is derived from an EMBL/GenBank/DDBJ whole genome shotgun (WGS) entry which is preliminary data.</text>
</comment>
<dbReference type="Gene3D" id="3.30.540.10">
    <property type="entry name" value="Fructose-1,6-Bisphosphatase, subunit A, domain 1"/>
    <property type="match status" value="1"/>
</dbReference>
<sequence length="265" mass="29019">MAALAEYLVFAKKLAHHAGVMMLEARQSSTFESDYKSGHELVTSVDIAVDDYLCSQIREQYPEHDIFSEESTPDLLICGENSAPVWVIDPIDGTVNFAHGLPHVAVSIGLYINGKRQLGVVEAPFLGQTYWAVLGSGAYCNDEKISVSNQENLRNALVATGFPYRKETLTELVPKVGRILEHCQDVRRNGSAALDLCAVAHGFMDAYYESVKPWDMAAGAIIAEEAGASIGHFGDIRKEWPEALNGDCLLVSTPKIYEQLASLLK</sequence>
<keyword evidence="6" id="KW-0889">Transcription antitermination</keyword>
<dbReference type="SUPFAM" id="SSF56655">
    <property type="entry name" value="Carbohydrate phosphatase"/>
    <property type="match status" value="1"/>
</dbReference>
<dbReference type="InterPro" id="IPR020583">
    <property type="entry name" value="Inositol_monoP_metal-BS"/>
</dbReference>
<evidence type="ECO:0000256" key="7">
    <source>
        <dbReference type="ARBA" id="ARBA00022842"/>
    </source>
</evidence>
<evidence type="ECO:0000313" key="10">
    <source>
        <dbReference type="EMBL" id="TDO96018.1"/>
    </source>
</evidence>
<dbReference type="PRINTS" id="PR00377">
    <property type="entry name" value="IMPHPHTASES"/>
</dbReference>
<dbReference type="GO" id="GO:0046872">
    <property type="term" value="F:metal ion binding"/>
    <property type="evidence" value="ECO:0007669"/>
    <property type="project" value="UniProtKB-KW"/>
</dbReference>
<evidence type="ECO:0000256" key="2">
    <source>
        <dbReference type="ARBA" id="ARBA00001946"/>
    </source>
</evidence>
<evidence type="ECO:0000256" key="5">
    <source>
        <dbReference type="ARBA" id="ARBA00022801"/>
    </source>
</evidence>
<evidence type="ECO:0000256" key="3">
    <source>
        <dbReference type="ARBA" id="ARBA00009759"/>
    </source>
</evidence>
<dbReference type="GO" id="GO:0006020">
    <property type="term" value="P:inositol metabolic process"/>
    <property type="evidence" value="ECO:0007669"/>
    <property type="project" value="TreeGrafter"/>
</dbReference>
<evidence type="ECO:0000256" key="1">
    <source>
        <dbReference type="ARBA" id="ARBA00001033"/>
    </source>
</evidence>
<dbReference type="FunFam" id="3.30.540.10:FF:000003">
    <property type="entry name" value="Inositol-1-monophosphatase"/>
    <property type="match status" value="1"/>
</dbReference>
<evidence type="ECO:0000313" key="11">
    <source>
        <dbReference type="Proteomes" id="UP000294656"/>
    </source>
</evidence>
<comment type="similarity">
    <text evidence="3 9">Belongs to the inositol monophosphatase superfamily.</text>
</comment>
<feature type="binding site" evidence="8">
    <location>
        <position position="215"/>
    </location>
    <ligand>
        <name>Mg(2+)</name>
        <dbReference type="ChEBI" id="CHEBI:18420"/>
        <label>1</label>
        <note>catalytic</note>
    </ligand>
</feature>
<dbReference type="AlphaFoldDB" id="A0A4R6M3Y9"/>
<keyword evidence="4 8" id="KW-0479">Metal-binding</keyword>
<comment type="cofactor">
    <cofactor evidence="2 8 9">
        <name>Mg(2+)</name>
        <dbReference type="ChEBI" id="CHEBI:18420"/>
    </cofactor>
</comment>
<dbReference type="InterPro" id="IPR000760">
    <property type="entry name" value="Inositol_monophosphatase-like"/>
</dbReference>
<reference evidence="10 11" key="1">
    <citation type="submission" date="2019-03" db="EMBL/GenBank/DDBJ databases">
        <title>Genomic Encyclopedia of Type Strains, Phase III (KMG-III): the genomes of soil and plant-associated and newly described type strains.</title>
        <authorList>
            <person name="Whitman W."/>
        </authorList>
    </citation>
    <scope>NUCLEOTIDE SEQUENCE [LARGE SCALE GENOMIC DNA]</scope>
    <source>
        <strain evidence="10 11">CECT 7378</strain>
    </source>
</reference>
<feature type="binding site" evidence="8">
    <location>
        <position position="91"/>
    </location>
    <ligand>
        <name>Mg(2+)</name>
        <dbReference type="ChEBI" id="CHEBI:18420"/>
        <label>1</label>
        <note>catalytic</note>
    </ligand>
</feature>
<keyword evidence="5 9" id="KW-0378">Hydrolase</keyword>
<dbReference type="Gene3D" id="3.40.190.80">
    <property type="match status" value="1"/>
</dbReference>
<dbReference type="GO" id="GO:0008934">
    <property type="term" value="F:inositol monophosphate 1-phosphatase activity"/>
    <property type="evidence" value="ECO:0007669"/>
    <property type="project" value="InterPro"/>
</dbReference>
<dbReference type="OrthoDB" id="9785695at2"/>
<keyword evidence="6" id="KW-0805">Transcription regulation</keyword>
<dbReference type="PROSITE" id="PS00629">
    <property type="entry name" value="IMP_1"/>
    <property type="match status" value="1"/>
</dbReference>
<dbReference type="Pfam" id="PF00459">
    <property type="entry name" value="Inositol_P"/>
    <property type="match status" value="1"/>
</dbReference>
<dbReference type="EMBL" id="SNXC01000015">
    <property type="protein sequence ID" value="TDO96018.1"/>
    <property type="molecule type" value="Genomic_DNA"/>
</dbReference>
<comment type="catalytic activity">
    <reaction evidence="1 9">
        <text>a myo-inositol phosphate + H2O = myo-inositol + phosphate</text>
        <dbReference type="Rhea" id="RHEA:24056"/>
        <dbReference type="ChEBI" id="CHEBI:15377"/>
        <dbReference type="ChEBI" id="CHEBI:17268"/>
        <dbReference type="ChEBI" id="CHEBI:43474"/>
        <dbReference type="ChEBI" id="CHEBI:84139"/>
        <dbReference type="EC" id="3.1.3.25"/>
    </reaction>
</comment>
<proteinExistence type="inferred from homology"/>
<feature type="binding site" evidence="8">
    <location>
        <position position="69"/>
    </location>
    <ligand>
        <name>Mg(2+)</name>
        <dbReference type="ChEBI" id="CHEBI:18420"/>
        <label>1</label>
        <note>catalytic</note>
    </ligand>
</feature>
<dbReference type="GO" id="GO:0007165">
    <property type="term" value="P:signal transduction"/>
    <property type="evidence" value="ECO:0007669"/>
    <property type="project" value="TreeGrafter"/>
</dbReference>
<dbReference type="InterPro" id="IPR033942">
    <property type="entry name" value="IMPase"/>
</dbReference>
<evidence type="ECO:0000256" key="4">
    <source>
        <dbReference type="ARBA" id="ARBA00022723"/>
    </source>
</evidence>
<evidence type="ECO:0000256" key="6">
    <source>
        <dbReference type="ARBA" id="ARBA00022814"/>
    </source>
</evidence>
<gene>
    <name evidence="10" type="ORF">DFP79_3389</name>
</gene>
<dbReference type="GO" id="GO:0046854">
    <property type="term" value="P:phosphatidylinositol phosphate biosynthetic process"/>
    <property type="evidence" value="ECO:0007669"/>
    <property type="project" value="InterPro"/>
</dbReference>
<accession>A0A4R6M3Y9</accession>